<evidence type="ECO:0000256" key="1">
    <source>
        <dbReference type="SAM" id="SignalP"/>
    </source>
</evidence>
<organism evidence="2 3">
    <name type="scientific">Capnocytophaga endodontalis</name>
    <dbReference type="NCBI Taxonomy" id="2708117"/>
    <lineage>
        <taxon>Bacteria</taxon>
        <taxon>Pseudomonadati</taxon>
        <taxon>Bacteroidota</taxon>
        <taxon>Flavobacteriia</taxon>
        <taxon>Flavobacteriales</taxon>
        <taxon>Flavobacteriaceae</taxon>
        <taxon>Capnocytophaga</taxon>
    </lineage>
</organism>
<feature type="signal peptide" evidence="1">
    <location>
        <begin position="1"/>
        <end position="19"/>
    </location>
</feature>
<keyword evidence="1" id="KW-0732">Signal</keyword>
<dbReference type="AlphaFoldDB" id="A0A1Z4BQG3"/>
<evidence type="ECO:0008006" key="4">
    <source>
        <dbReference type="Google" id="ProtNLM"/>
    </source>
</evidence>
<sequence>MKKAVLFCVVLCFSLQAKAQDSIVSHNNLDFYFRGGFLSEWYNGAPSSHFQLDEARLHFYGNYNEWLSYHIRFRLNKPFTATSLDNGTLALDFAFLSYRFGASKRWEVSLGKLYAMVGSYELDIHPLYEFVYADHLGYVVSPFIAGMRLAVSLTDTQNIGLQMHNTLNNTFEKHLQNNGFSTASFSASKTPIGAYAYWQGKFAKGKLNTHYSYNISQFAKGYYSHSIALGYQYKSDKHNTYLDLMYAKMGADYPLLGSKTISDYEGLTAGNYLMREDITYKGIVGRYEYLFTDCWSIALKAGAESVARGKTPQGDLRYNYIYSLAALYAPIPTQNLHFYVAYAGNTIHYPSEISTEKTQYHSVSAGAYYSLPLLKNKTFRN</sequence>
<keyword evidence="3" id="KW-1185">Reference proteome</keyword>
<evidence type="ECO:0000313" key="2">
    <source>
        <dbReference type="EMBL" id="ASF43541.1"/>
    </source>
</evidence>
<dbReference type="RefSeq" id="WP_088594489.1">
    <property type="nucleotide sequence ID" value="NZ_CP022022.1"/>
</dbReference>
<dbReference type="InterPro" id="IPR010870">
    <property type="entry name" value="Porin_O/P"/>
</dbReference>
<dbReference type="Pfam" id="PF07396">
    <property type="entry name" value="Porin_O_P"/>
    <property type="match status" value="1"/>
</dbReference>
<protein>
    <recommendedName>
        <fullName evidence="4">Porin</fullName>
    </recommendedName>
</protein>
<dbReference type="KEGG" id="capn:CBG49_10905"/>
<dbReference type="EMBL" id="CP022022">
    <property type="protein sequence ID" value="ASF43541.1"/>
    <property type="molecule type" value="Genomic_DNA"/>
</dbReference>
<name>A0A1Z4BQG3_9FLAO</name>
<reference evidence="3" key="1">
    <citation type="submission" date="2017-06" db="EMBL/GenBank/DDBJ databases">
        <title>Complete genome sequence of Capnocytophaga sp. KCOM 1579 (=ChDC OS43) isolated from a human refractory periapical abscess lesion.</title>
        <authorList>
            <person name="Kook J.-K."/>
            <person name="Park S.-N."/>
            <person name="Lim Y.K."/>
            <person name="Roh H."/>
        </authorList>
    </citation>
    <scope>NUCLEOTIDE SEQUENCE [LARGE SCALE GENOMIC DNA]</scope>
    <source>
        <strain evidence="3">ChDC OS43</strain>
    </source>
</reference>
<feature type="chain" id="PRO_5012396428" description="Porin" evidence="1">
    <location>
        <begin position="20"/>
        <end position="381"/>
    </location>
</feature>
<gene>
    <name evidence="2" type="ORF">CBG49_10905</name>
</gene>
<proteinExistence type="predicted"/>
<dbReference type="Proteomes" id="UP000197007">
    <property type="component" value="Chromosome"/>
</dbReference>
<accession>A0A1Z4BQG3</accession>
<dbReference type="SUPFAM" id="SSF56935">
    <property type="entry name" value="Porins"/>
    <property type="match status" value="1"/>
</dbReference>
<evidence type="ECO:0000313" key="3">
    <source>
        <dbReference type="Proteomes" id="UP000197007"/>
    </source>
</evidence>